<reference evidence="2" key="1">
    <citation type="journal article" date="2019" name="Int. J. Syst. Evol. Microbiol.">
        <title>The Global Catalogue of Microorganisms (GCM) 10K type strain sequencing project: providing services to taxonomists for standard genome sequencing and annotation.</title>
        <authorList>
            <consortium name="The Broad Institute Genomics Platform"/>
            <consortium name="The Broad Institute Genome Sequencing Center for Infectious Disease"/>
            <person name="Wu L."/>
            <person name="Ma J."/>
        </authorList>
    </citation>
    <scope>NUCLEOTIDE SEQUENCE [LARGE SCALE GENOMIC DNA]</scope>
    <source>
        <strain evidence="2">JCM 19635</strain>
    </source>
</reference>
<sequence>MAKATIRWFGQMLVGCWLAVALPSVAIMAQSAPAGGDGIKETTMRALTLNGLY</sequence>
<gene>
    <name evidence="1" type="ORF">ACFQT0_07160</name>
</gene>
<name>A0ABW2U446_9BACT</name>
<organism evidence="1 2">
    <name type="scientific">Hymenobacter humi</name>
    <dbReference type="NCBI Taxonomy" id="1411620"/>
    <lineage>
        <taxon>Bacteria</taxon>
        <taxon>Pseudomonadati</taxon>
        <taxon>Bacteroidota</taxon>
        <taxon>Cytophagia</taxon>
        <taxon>Cytophagales</taxon>
        <taxon>Hymenobacteraceae</taxon>
        <taxon>Hymenobacter</taxon>
    </lineage>
</organism>
<protein>
    <submittedName>
        <fullName evidence="1">Uncharacterized protein</fullName>
    </submittedName>
</protein>
<proteinExistence type="predicted"/>
<comment type="caution">
    <text evidence="1">The sequence shown here is derived from an EMBL/GenBank/DDBJ whole genome shotgun (WGS) entry which is preliminary data.</text>
</comment>
<keyword evidence="2" id="KW-1185">Reference proteome</keyword>
<evidence type="ECO:0000313" key="1">
    <source>
        <dbReference type="EMBL" id="MFC7667221.1"/>
    </source>
</evidence>
<dbReference type="EMBL" id="JBHTEK010000001">
    <property type="protein sequence ID" value="MFC7667221.1"/>
    <property type="molecule type" value="Genomic_DNA"/>
</dbReference>
<dbReference type="RefSeq" id="WP_380201577.1">
    <property type="nucleotide sequence ID" value="NZ_JBHTEK010000001.1"/>
</dbReference>
<dbReference type="Proteomes" id="UP001596513">
    <property type="component" value="Unassembled WGS sequence"/>
</dbReference>
<accession>A0ABW2U446</accession>
<evidence type="ECO:0000313" key="2">
    <source>
        <dbReference type="Proteomes" id="UP001596513"/>
    </source>
</evidence>